<comment type="pathway">
    <text evidence="2">Glycolipid biosynthesis; glycosylphosphatidylinositol-anchor biosynthesis.</text>
</comment>
<feature type="transmembrane region" description="Helical" evidence="8">
    <location>
        <begin position="85"/>
        <end position="106"/>
    </location>
</feature>
<sequence>MATDVSTQARKTTTEAKKPWRKVLYEKQDYPDNYVDAQFLKDLTKNVRVRHYEYWSVVYESAIIAQQLCSVCALVLVWWHLSEGSLSPLLCVCVGLLLTLVGYALHEALGGRGGRSRLADVKSATFFLGFSYGFSPILKTLTDTISTDTIYAMTTLMLLGHLLLFDYGMSPKRVTSLSMAVFGAVCLASRLPTAPHAFAITAFAYQIFALWPSLQLIIKRRCPATHVCVSASWSLLSLALVGHVAGARAALAALGLVALPMLLAPLALVALQTSKDNIHGPWDEAEIKDDDIPSFRS</sequence>
<keyword evidence="10" id="KW-0328">Glycosyltransferase</keyword>
<keyword evidence="5 8" id="KW-0812">Transmembrane</keyword>
<dbReference type="GO" id="GO:0000506">
    <property type="term" value="C:glycosylphosphatidylinositol-N-acetylglucosaminyltransferase (GPI-GnT) complex"/>
    <property type="evidence" value="ECO:0007669"/>
    <property type="project" value="TreeGrafter"/>
</dbReference>
<feature type="transmembrane region" description="Helical" evidence="8">
    <location>
        <begin position="150"/>
        <end position="167"/>
    </location>
</feature>
<proteinExistence type="inferred from homology"/>
<dbReference type="PIRSF" id="PIRSF016104">
    <property type="entry name" value="GPI2"/>
    <property type="match status" value="1"/>
</dbReference>
<feature type="transmembrane region" description="Helical" evidence="8">
    <location>
        <begin position="57"/>
        <end position="79"/>
    </location>
</feature>
<keyword evidence="7 8" id="KW-0472">Membrane</keyword>
<evidence type="ECO:0000313" key="9">
    <source>
        <dbReference type="Proteomes" id="UP001318040"/>
    </source>
</evidence>
<reference evidence="10" key="1">
    <citation type="submission" date="2025-08" db="UniProtKB">
        <authorList>
            <consortium name="RefSeq"/>
        </authorList>
    </citation>
    <scope>IDENTIFICATION</scope>
    <source>
        <tissue evidence="10">Sperm</tissue>
    </source>
</reference>
<name>A0AAJ7UL36_PETMA</name>
<gene>
    <name evidence="10" type="primary">PIGC</name>
</gene>
<evidence type="ECO:0000313" key="10">
    <source>
        <dbReference type="RefSeq" id="XP_032836688.1"/>
    </source>
</evidence>
<comment type="subcellular location">
    <subcellularLocation>
        <location evidence="1">Membrane</location>
        <topology evidence="1">Multi-pass membrane protein</topology>
    </subcellularLocation>
</comment>
<feature type="transmembrane region" description="Helical" evidence="8">
    <location>
        <begin position="197"/>
        <end position="217"/>
    </location>
</feature>
<evidence type="ECO:0000256" key="8">
    <source>
        <dbReference type="SAM" id="Phobius"/>
    </source>
</evidence>
<dbReference type="InterPro" id="IPR009450">
    <property type="entry name" value="Plno_GlcNAc_GPI2"/>
</dbReference>
<evidence type="ECO:0000256" key="2">
    <source>
        <dbReference type="ARBA" id="ARBA00004687"/>
    </source>
</evidence>
<evidence type="ECO:0000256" key="1">
    <source>
        <dbReference type="ARBA" id="ARBA00004141"/>
    </source>
</evidence>
<keyword evidence="10" id="KW-0808">Transferase</keyword>
<dbReference type="RefSeq" id="XP_032836688.1">
    <property type="nucleotide sequence ID" value="XM_032980797.1"/>
</dbReference>
<evidence type="ECO:0000256" key="5">
    <source>
        <dbReference type="ARBA" id="ARBA00022692"/>
    </source>
</evidence>
<dbReference type="GeneID" id="116958266"/>
<dbReference type="GO" id="GO:0016757">
    <property type="term" value="F:glycosyltransferase activity"/>
    <property type="evidence" value="ECO:0007669"/>
    <property type="project" value="UniProtKB-KW"/>
</dbReference>
<evidence type="ECO:0000256" key="3">
    <source>
        <dbReference type="ARBA" id="ARBA00008321"/>
    </source>
</evidence>
<dbReference type="Proteomes" id="UP001318040">
    <property type="component" value="Chromosome 74"/>
</dbReference>
<dbReference type="CTD" id="5279"/>
<keyword evidence="4" id="KW-0337">GPI-anchor biosynthesis</keyword>
<feature type="transmembrane region" description="Helical" evidence="8">
    <location>
        <begin position="251"/>
        <end position="271"/>
    </location>
</feature>
<evidence type="ECO:0000256" key="4">
    <source>
        <dbReference type="ARBA" id="ARBA00022502"/>
    </source>
</evidence>
<dbReference type="Pfam" id="PF06432">
    <property type="entry name" value="GPI2"/>
    <property type="match status" value="1"/>
</dbReference>
<dbReference type="GO" id="GO:0006506">
    <property type="term" value="P:GPI anchor biosynthetic process"/>
    <property type="evidence" value="ECO:0007669"/>
    <property type="project" value="UniProtKB-KW"/>
</dbReference>
<evidence type="ECO:0000256" key="6">
    <source>
        <dbReference type="ARBA" id="ARBA00022989"/>
    </source>
</evidence>
<evidence type="ECO:0000256" key="7">
    <source>
        <dbReference type="ARBA" id="ARBA00023136"/>
    </source>
</evidence>
<accession>A0AAJ7UL36</accession>
<dbReference type="PANTHER" id="PTHR12982">
    <property type="entry name" value="PHOSPHATIDYLINOSITOL GLYCAN, CLASS C"/>
    <property type="match status" value="1"/>
</dbReference>
<protein>
    <submittedName>
        <fullName evidence="10">Phosphatidylinositol N-acetylglucosaminyltransferase subunit C</fullName>
    </submittedName>
</protein>
<organism evidence="9 10">
    <name type="scientific">Petromyzon marinus</name>
    <name type="common">Sea lamprey</name>
    <dbReference type="NCBI Taxonomy" id="7757"/>
    <lineage>
        <taxon>Eukaryota</taxon>
        <taxon>Metazoa</taxon>
        <taxon>Chordata</taxon>
        <taxon>Craniata</taxon>
        <taxon>Vertebrata</taxon>
        <taxon>Cyclostomata</taxon>
        <taxon>Hyperoartia</taxon>
        <taxon>Petromyzontiformes</taxon>
        <taxon>Petromyzontidae</taxon>
        <taxon>Petromyzon</taxon>
    </lineage>
</organism>
<keyword evidence="6 8" id="KW-1133">Transmembrane helix</keyword>
<comment type="similarity">
    <text evidence="3">Belongs to the PIGC family.</text>
</comment>
<dbReference type="KEGG" id="pmrn:116958266"/>
<feature type="transmembrane region" description="Helical" evidence="8">
    <location>
        <begin position="224"/>
        <end position="245"/>
    </location>
</feature>
<dbReference type="PANTHER" id="PTHR12982:SF0">
    <property type="entry name" value="PHOSPHATIDYLINOSITOL N-ACETYLGLUCOSAMINYLTRANSFERASE SUBUNIT C"/>
    <property type="match status" value="1"/>
</dbReference>
<keyword evidence="9" id="KW-1185">Reference proteome</keyword>
<dbReference type="AlphaFoldDB" id="A0AAJ7UL36"/>